<evidence type="ECO:0000313" key="3">
    <source>
        <dbReference type="EMBL" id="TDC78171.1"/>
    </source>
</evidence>
<comment type="similarity">
    <text evidence="1">Belongs to the short-chain dehydrogenases/reductases (SDR) family.</text>
</comment>
<dbReference type="InterPro" id="IPR002347">
    <property type="entry name" value="SDR_fam"/>
</dbReference>
<dbReference type="PANTHER" id="PTHR48107:SF7">
    <property type="entry name" value="RE15974P"/>
    <property type="match status" value="1"/>
</dbReference>
<evidence type="ECO:0000256" key="1">
    <source>
        <dbReference type="ARBA" id="ARBA00006484"/>
    </source>
</evidence>
<accession>A0A4R4TJY3</accession>
<keyword evidence="2" id="KW-0560">Oxidoreductase</keyword>
<comment type="caution">
    <text evidence="3">The sequence shown here is derived from an EMBL/GenBank/DDBJ whole genome shotgun (WGS) entry which is preliminary data.</text>
</comment>
<dbReference type="Gene3D" id="3.40.50.720">
    <property type="entry name" value="NAD(P)-binding Rossmann-like Domain"/>
    <property type="match status" value="1"/>
</dbReference>
<dbReference type="GO" id="GO:0016614">
    <property type="term" value="F:oxidoreductase activity, acting on CH-OH group of donors"/>
    <property type="evidence" value="ECO:0007669"/>
    <property type="project" value="UniProtKB-ARBA"/>
</dbReference>
<name>A0A4R4TJY3_9ACTN</name>
<dbReference type="PRINTS" id="PR00081">
    <property type="entry name" value="GDHRDH"/>
</dbReference>
<organism evidence="3 4">
    <name type="scientific">Streptomyces hainanensis</name>
    <dbReference type="NCBI Taxonomy" id="402648"/>
    <lineage>
        <taxon>Bacteria</taxon>
        <taxon>Bacillati</taxon>
        <taxon>Actinomycetota</taxon>
        <taxon>Actinomycetes</taxon>
        <taxon>Kitasatosporales</taxon>
        <taxon>Streptomycetaceae</taxon>
        <taxon>Streptomyces</taxon>
    </lineage>
</organism>
<dbReference type="PROSITE" id="PS00061">
    <property type="entry name" value="ADH_SHORT"/>
    <property type="match status" value="1"/>
</dbReference>
<gene>
    <name evidence="3" type="ORF">E1283_05725</name>
</gene>
<keyword evidence="4" id="KW-1185">Reference proteome</keyword>
<reference evidence="3 4" key="1">
    <citation type="submission" date="2019-03" db="EMBL/GenBank/DDBJ databases">
        <title>Draft genome sequences of novel Actinobacteria.</title>
        <authorList>
            <person name="Sahin N."/>
            <person name="Ay H."/>
            <person name="Saygin H."/>
        </authorList>
    </citation>
    <scope>NUCLEOTIDE SEQUENCE [LARGE SCALE GENOMIC DNA]</scope>
    <source>
        <strain evidence="3 4">DSM 41900</strain>
    </source>
</reference>
<dbReference type="OrthoDB" id="9803333at2"/>
<dbReference type="InterPro" id="IPR020904">
    <property type="entry name" value="Sc_DH/Rdtase_CS"/>
</dbReference>
<dbReference type="RefSeq" id="WP_132816777.1">
    <property type="nucleotide sequence ID" value="NZ_SMKI01000038.1"/>
</dbReference>
<feature type="non-terminal residue" evidence="3">
    <location>
        <position position="1"/>
    </location>
</feature>
<dbReference type="AlphaFoldDB" id="A0A4R4TJY3"/>
<dbReference type="Proteomes" id="UP000295345">
    <property type="component" value="Unassembled WGS sequence"/>
</dbReference>
<evidence type="ECO:0000256" key="2">
    <source>
        <dbReference type="ARBA" id="ARBA00023002"/>
    </source>
</evidence>
<evidence type="ECO:0000313" key="4">
    <source>
        <dbReference type="Proteomes" id="UP000295345"/>
    </source>
</evidence>
<dbReference type="PANTHER" id="PTHR48107">
    <property type="entry name" value="NADPH-DEPENDENT ALDEHYDE REDUCTASE-LIKE PROTEIN, CHLOROPLASTIC-RELATED"/>
    <property type="match status" value="1"/>
</dbReference>
<protein>
    <submittedName>
        <fullName evidence="3">SDR family oxidoreductase</fullName>
    </submittedName>
</protein>
<proteinExistence type="inferred from homology"/>
<sequence>VNNAGVVDGREGLAGTGPESFDRMFAINVRAPFFVVQHGLGRLRDGGRIINVSTGLTRRPGLNPEIVAYTMSKGALDQLTPALARELGPRGITVNSVAPGAIDTDMNASWLRSSAEAREATARQSPLGRIGMPADVADIAGFLASDDSRWVTGQWIDATGGALL</sequence>
<dbReference type="Pfam" id="PF13561">
    <property type="entry name" value="adh_short_C2"/>
    <property type="match status" value="1"/>
</dbReference>
<dbReference type="EMBL" id="SMKI01000038">
    <property type="protein sequence ID" value="TDC78171.1"/>
    <property type="molecule type" value="Genomic_DNA"/>
</dbReference>
<dbReference type="InterPro" id="IPR036291">
    <property type="entry name" value="NAD(P)-bd_dom_sf"/>
</dbReference>
<dbReference type="SUPFAM" id="SSF51735">
    <property type="entry name" value="NAD(P)-binding Rossmann-fold domains"/>
    <property type="match status" value="1"/>
</dbReference>